<keyword evidence="3" id="KW-1185">Reference proteome</keyword>
<dbReference type="PANTHER" id="PTHR11060:SF0">
    <property type="entry name" value="PROTEIN MEMO1"/>
    <property type="match status" value="1"/>
</dbReference>
<dbReference type="AlphaFoldDB" id="A0A1L0B3C0"/>
<comment type="similarity">
    <text evidence="1">Belongs to the MEMO1 family.</text>
</comment>
<protein>
    <submittedName>
        <fullName evidence="2">Uncharacterized protein</fullName>
    </submittedName>
</protein>
<accession>A0A1L0B3C0</accession>
<dbReference type="Gene3D" id="3.40.830.10">
    <property type="entry name" value="LigB-like"/>
    <property type="match status" value="1"/>
</dbReference>
<evidence type="ECO:0000313" key="3">
    <source>
        <dbReference type="Proteomes" id="UP000183365"/>
    </source>
</evidence>
<evidence type="ECO:0000313" key="2">
    <source>
        <dbReference type="EMBL" id="SGZ40882.1"/>
    </source>
</evidence>
<dbReference type="OrthoDB" id="417112at2759"/>
<dbReference type="Pfam" id="PF01875">
    <property type="entry name" value="Memo"/>
    <property type="match status" value="1"/>
</dbReference>
<gene>
    <name evidence="2" type="ORF">HGUI_03082</name>
</gene>
<dbReference type="Proteomes" id="UP000183365">
    <property type="component" value="Unassembled WGS sequence"/>
</dbReference>
<reference evidence="3" key="1">
    <citation type="submission" date="2016-11" db="EMBL/GenBank/DDBJ databases">
        <authorList>
            <person name="Guldener U."/>
        </authorList>
    </citation>
    <scope>NUCLEOTIDE SEQUENCE [LARGE SCALE GENOMIC DNA]</scope>
</reference>
<dbReference type="EMBL" id="FQNF01000068">
    <property type="protein sequence ID" value="SGZ40882.1"/>
    <property type="molecule type" value="Genomic_DNA"/>
</dbReference>
<dbReference type="NCBIfam" id="TIGR04336">
    <property type="entry name" value="AmmeMemoSam_B"/>
    <property type="match status" value="1"/>
</dbReference>
<proteinExistence type="inferred from homology"/>
<sequence length="347" mass="39987">MISTRYNKFAGSWYSDSATESKDKFKKSTSKEYNTIDKSSFVLVPHAGHRYCLSQIISSLNHLDIDSSTETIILIGPSHRVAFKNKIYLTCFKELQTPLGNLNVDYQTINELSRCLPKQFSIAPESMDQNEHCLEIIYPVLKYFIDLNNKTDVKVIPMLISKFDSDKILKDTIHEIFSKFLNPKKTKFVISSDFTHWGSPYNYNFTPDSSKFTAKYITNEHIDLKLDTNKSINLLNLASMLILSPNKKIHTNVYNKMDLLELVDVSPSKNNRSILINFKNYLMDTEDTICGMYPIIFVLNILEDERLRALFNLSNTAGFEFVDYNYSNKVFNTNGYRVSYVSGFISN</sequence>
<dbReference type="InterPro" id="IPR002737">
    <property type="entry name" value="MEMO1_fam"/>
</dbReference>
<name>A0A1L0B3C0_9ASCO</name>
<evidence type="ECO:0000256" key="1">
    <source>
        <dbReference type="ARBA" id="ARBA00006315"/>
    </source>
</evidence>
<dbReference type="PANTHER" id="PTHR11060">
    <property type="entry name" value="PROTEIN MEMO1"/>
    <property type="match status" value="1"/>
</dbReference>
<dbReference type="CDD" id="cd07361">
    <property type="entry name" value="MEMO_like"/>
    <property type="match status" value="1"/>
</dbReference>
<dbReference type="VEuPathDB" id="FungiDB:HGUI_03082"/>
<organism evidence="2 3">
    <name type="scientific">Hanseniaspora guilliermondii</name>
    <dbReference type="NCBI Taxonomy" id="56406"/>
    <lineage>
        <taxon>Eukaryota</taxon>
        <taxon>Fungi</taxon>
        <taxon>Dikarya</taxon>
        <taxon>Ascomycota</taxon>
        <taxon>Saccharomycotina</taxon>
        <taxon>Saccharomycetes</taxon>
        <taxon>Saccharomycodales</taxon>
        <taxon>Saccharomycodaceae</taxon>
        <taxon>Hanseniaspora</taxon>
    </lineage>
</organism>